<sequence>PRSETTLNVKEPQLQENPTSTTGLSLQESTANPIAQSPILNVPGPCDAEDLIEGIIFTADYLGSTQLHSEKNPGKTARMLQAQEAVNRIKAPEGESQPSVEVDLFVSIDRVKVLNADTQESMMDHTLRSISYIADIGDLLVVMARRRLPKNDSDEPKLMREPKPHRAYKVICHVFTSGDARIMAQAIGQAFSVAYQQFLTSNGIEAQSFTRAAYNELLDMQEMYHDDLVHYSNRENVKDIWVEKNKGESLGIVVVESGWGSIVPTVILANLQHGGPAERCGKLSIGDQIMSVNSTSLVGLPLTTCQSIIKGLKGQSLARMNIVSCPPVVTVLIKRPDLKYQLGFSVQDGIICSLMRGGIAERGGVRVGHRIIEINGMSVVATPHDRIVHMLVSSVGEIQMKTMPAMMYRLLTGQEQPVYI</sequence>
<evidence type="ECO:0000313" key="15">
    <source>
        <dbReference type="Ensembl" id="ENSCSAVP00000018584.1"/>
    </source>
</evidence>
<dbReference type="GO" id="GO:0005886">
    <property type="term" value="C:plasma membrane"/>
    <property type="evidence" value="ECO:0007669"/>
    <property type="project" value="TreeGrafter"/>
</dbReference>
<dbReference type="HOGENOM" id="CLU_013563_0_1_1"/>
<dbReference type="GO" id="GO:0043197">
    <property type="term" value="C:dendritic spine"/>
    <property type="evidence" value="ECO:0007669"/>
    <property type="project" value="TreeGrafter"/>
</dbReference>
<evidence type="ECO:0000256" key="11">
    <source>
        <dbReference type="ARBA" id="ARBA00083043"/>
    </source>
</evidence>
<keyword evidence="6" id="KW-0007">Acetylation</keyword>
<keyword evidence="2" id="KW-0813">Transport</keyword>
<evidence type="ECO:0000256" key="8">
    <source>
        <dbReference type="ARBA" id="ARBA00067675"/>
    </source>
</evidence>
<dbReference type="GO" id="GO:0001540">
    <property type="term" value="F:amyloid-beta binding"/>
    <property type="evidence" value="ECO:0007669"/>
    <property type="project" value="TreeGrafter"/>
</dbReference>
<dbReference type="GO" id="GO:0048471">
    <property type="term" value="C:perinuclear region of cytoplasm"/>
    <property type="evidence" value="ECO:0007669"/>
    <property type="project" value="UniProtKB-SubCell"/>
</dbReference>
<dbReference type="OMA" id="EIQMKTM"/>
<proteinExistence type="predicted"/>
<dbReference type="Proteomes" id="UP000007875">
    <property type="component" value="Unassembled WGS sequence"/>
</dbReference>
<keyword evidence="5" id="KW-0677">Repeat</keyword>
<dbReference type="InterPro" id="IPR036034">
    <property type="entry name" value="PDZ_sf"/>
</dbReference>
<accession>H2ZLW8</accession>
<reference evidence="16" key="1">
    <citation type="submission" date="2003-08" db="EMBL/GenBank/DDBJ databases">
        <authorList>
            <person name="Birren B."/>
            <person name="Nusbaum C."/>
            <person name="Abebe A."/>
            <person name="Abouelleil A."/>
            <person name="Adekoya E."/>
            <person name="Ait-zahra M."/>
            <person name="Allen N."/>
            <person name="Allen T."/>
            <person name="An P."/>
            <person name="Anderson M."/>
            <person name="Anderson S."/>
            <person name="Arachchi H."/>
            <person name="Armbruster J."/>
            <person name="Bachantsang P."/>
            <person name="Baldwin J."/>
            <person name="Barry A."/>
            <person name="Bayul T."/>
            <person name="Blitshsteyn B."/>
            <person name="Bloom T."/>
            <person name="Blye J."/>
            <person name="Boguslavskiy L."/>
            <person name="Borowsky M."/>
            <person name="Boukhgalter B."/>
            <person name="Brunache A."/>
            <person name="Butler J."/>
            <person name="Calixte N."/>
            <person name="Calvo S."/>
            <person name="Camarata J."/>
            <person name="Campo K."/>
            <person name="Chang J."/>
            <person name="Cheshatsang Y."/>
            <person name="Citroen M."/>
            <person name="Collymore A."/>
            <person name="Considine T."/>
            <person name="Cook A."/>
            <person name="Cooke P."/>
            <person name="Corum B."/>
            <person name="Cuomo C."/>
            <person name="David R."/>
            <person name="Dawoe T."/>
            <person name="Degray S."/>
            <person name="Dodge S."/>
            <person name="Dooley K."/>
            <person name="Dorje P."/>
            <person name="Dorjee K."/>
            <person name="Dorris L."/>
            <person name="Duffey N."/>
            <person name="Dupes A."/>
            <person name="Elkins T."/>
            <person name="Engels R."/>
            <person name="Erickson J."/>
            <person name="Farina A."/>
            <person name="Faro S."/>
            <person name="Ferreira P."/>
            <person name="Fischer H."/>
            <person name="Fitzgerald M."/>
            <person name="Foley K."/>
            <person name="Gage D."/>
            <person name="Galagan J."/>
            <person name="Gearin G."/>
            <person name="Gnerre S."/>
            <person name="Gnirke A."/>
            <person name="Goyette A."/>
            <person name="Graham J."/>
            <person name="Grandbois E."/>
            <person name="Gyaltsen K."/>
            <person name="Hafez N."/>
            <person name="Hagopian D."/>
            <person name="Hagos B."/>
            <person name="Hall J."/>
            <person name="Hatcher B."/>
            <person name="Heller A."/>
            <person name="Higgins H."/>
            <person name="Honan T."/>
            <person name="Horn A."/>
            <person name="Houde N."/>
            <person name="Hughes L."/>
            <person name="Hulme W."/>
            <person name="Husby E."/>
            <person name="Iliev I."/>
            <person name="Jaffe D."/>
            <person name="Jones C."/>
            <person name="Kamal M."/>
            <person name="Kamat A."/>
            <person name="Kamvysselis M."/>
            <person name="Karlsson E."/>
            <person name="Kells C."/>
            <person name="Kieu A."/>
            <person name="Kisner P."/>
            <person name="Kodira C."/>
            <person name="Kulbokas E."/>
            <person name="Labutti K."/>
            <person name="Lama D."/>
            <person name="Landers T."/>
            <person name="Leger J."/>
            <person name="Levine S."/>
            <person name="Lewis D."/>
            <person name="Lewis T."/>
            <person name="Lindblad-toh K."/>
            <person name="Liu X."/>
            <person name="Lokyitsang T."/>
            <person name="Lokyitsang Y."/>
            <person name="Lucien O."/>
            <person name="Lui A."/>
            <person name="Ma L.J."/>
            <person name="Mabbitt R."/>
            <person name="Macdonald J."/>
            <person name="Maclean C."/>
            <person name="Major J."/>
            <person name="Manning J."/>
            <person name="Marabella R."/>
            <person name="Maru K."/>
            <person name="Matthews C."/>
            <person name="Mauceli E."/>
            <person name="Mccarthy M."/>
            <person name="Mcdonough S."/>
            <person name="Mcghee T."/>
            <person name="Meldrim J."/>
            <person name="Meneus L."/>
            <person name="Mesirov J."/>
            <person name="Mihalev A."/>
            <person name="Mihova T."/>
            <person name="Mikkelsen T."/>
            <person name="Mlenga V."/>
            <person name="Moru K."/>
            <person name="Mozes J."/>
            <person name="Mulrain L."/>
            <person name="Munson G."/>
            <person name="Naylor J."/>
            <person name="Newes C."/>
            <person name="Nguyen C."/>
            <person name="Nguyen N."/>
            <person name="Nguyen T."/>
            <person name="Nicol R."/>
            <person name="Nielsen C."/>
            <person name="Nizzari M."/>
            <person name="Norbu C."/>
            <person name="Norbu N."/>
            <person name="O'donnell P."/>
            <person name="Okoawo O."/>
            <person name="O'leary S."/>
            <person name="Omotosho B."/>
            <person name="O'neill K."/>
            <person name="Osman S."/>
            <person name="Parker S."/>
            <person name="Perrin D."/>
            <person name="Phunkhang P."/>
            <person name="Piqani B."/>
            <person name="Purcell S."/>
            <person name="Rachupka T."/>
            <person name="Ramasamy U."/>
            <person name="Rameau R."/>
            <person name="Ray V."/>
            <person name="Raymond C."/>
            <person name="Retta R."/>
            <person name="Richardson S."/>
            <person name="Rise C."/>
            <person name="Rodriguez J."/>
            <person name="Rogers J."/>
            <person name="Rogov P."/>
            <person name="Rutman M."/>
            <person name="Schupbach R."/>
            <person name="Seaman C."/>
            <person name="Settipalli S."/>
            <person name="Sharpe T."/>
            <person name="Sheridan J."/>
            <person name="Sherpa N."/>
            <person name="Shi J."/>
            <person name="Smirnov S."/>
            <person name="Smith C."/>
            <person name="Sougnez C."/>
            <person name="Spencer B."/>
            <person name="Stalker J."/>
            <person name="Stange-thomann N."/>
            <person name="Stavropoulos S."/>
            <person name="Stetson K."/>
            <person name="Stone C."/>
            <person name="Stone S."/>
            <person name="Stubbs M."/>
            <person name="Talamas J."/>
            <person name="Tchuinga P."/>
            <person name="Tenzing P."/>
            <person name="Tesfaye S."/>
            <person name="Theodore J."/>
            <person name="Thoulutsang Y."/>
            <person name="Topham K."/>
            <person name="Towey S."/>
            <person name="Tsamla T."/>
            <person name="Tsomo N."/>
            <person name="Vallee D."/>
            <person name="Vassiliev H."/>
            <person name="Venkataraman V."/>
            <person name="Vinson J."/>
            <person name="Vo A."/>
            <person name="Wade C."/>
            <person name="Wang S."/>
            <person name="Wangchuk T."/>
            <person name="Wangdi T."/>
            <person name="Whittaker C."/>
            <person name="Wilkinson J."/>
            <person name="Wu Y."/>
            <person name="Wyman D."/>
            <person name="Yadav S."/>
            <person name="Yang S."/>
            <person name="Yang X."/>
            <person name="Yeager S."/>
            <person name="Yee E."/>
            <person name="Young G."/>
            <person name="Zainoun J."/>
            <person name="Zembeck L."/>
            <person name="Zimmer A."/>
            <person name="Zody M."/>
            <person name="Lander E."/>
        </authorList>
    </citation>
    <scope>NUCLEOTIDE SEQUENCE [LARGE SCALE GENOMIC DNA]</scope>
</reference>
<evidence type="ECO:0000256" key="1">
    <source>
        <dbReference type="ARBA" id="ARBA00004556"/>
    </source>
</evidence>
<dbReference type="Gene3D" id="2.30.29.30">
    <property type="entry name" value="Pleckstrin-homology domain (PH domain)/Phosphotyrosine-binding domain (PTB)"/>
    <property type="match status" value="1"/>
</dbReference>
<feature type="domain" description="PDZ" evidence="14">
    <location>
        <begin position="330"/>
        <end position="406"/>
    </location>
</feature>
<dbReference type="GO" id="GO:0007268">
    <property type="term" value="P:chemical synaptic transmission"/>
    <property type="evidence" value="ECO:0007669"/>
    <property type="project" value="TreeGrafter"/>
</dbReference>
<reference evidence="15" key="2">
    <citation type="submission" date="2025-08" db="UniProtKB">
        <authorList>
            <consortium name="Ensembl"/>
        </authorList>
    </citation>
    <scope>IDENTIFICATION</scope>
</reference>
<dbReference type="InterPro" id="IPR001478">
    <property type="entry name" value="PDZ"/>
</dbReference>
<dbReference type="CDD" id="cd01208">
    <property type="entry name" value="PTB_X11"/>
    <property type="match status" value="1"/>
</dbReference>
<dbReference type="FunFam" id="2.30.29.30:FF:000222">
    <property type="entry name" value="amyloid beta A4 precursor protein-binding family A member 3"/>
    <property type="match status" value="1"/>
</dbReference>
<dbReference type="STRING" id="51511.ENSCSAVP00000018584"/>
<feature type="region of interest" description="Disordered" evidence="12">
    <location>
        <begin position="1"/>
        <end position="27"/>
    </location>
</feature>
<evidence type="ECO:0000256" key="12">
    <source>
        <dbReference type="SAM" id="MobiDB-lite"/>
    </source>
</evidence>
<dbReference type="PROSITE" id="PS50106">
    <property type="entry name" value="PDZ"/>
    <property type="match status" value="2"/>
</dbReference>
<dbReference type="GeneTree" id="ENSGT00940000156820"/>
<dbReference type="eggNOG" id="KOG3605">
    <property type="taxonomic scope" value="Eukaryota"/>
</dbReference>
<feature type="domain" description="PID" evidence="13">
    <location>
        <begin position="54"/>
        <end position="205"/>
    </location>
</feature>
<keyword evidence="3" id="KW-0963">Cytoplasm</keyword>
<dbReference type="Pfam" id="PF00595">
    <property type="entry name" value="PDZ"/>
    <property type="match status" value="2"/>
</dbReference>
<comment type="subcellular location">
    <subcellularLocation>
        <location evidence="1">Cytoplasm</location>
        <location evidence="1">Perinuclear region</location>
    </subcellularLocation>
</comment>
<dbReference type="SUPFAM" id="SSF50729">
    <property type="entry name" value="PH domain-like"/>
    <property type="match status" value="1"/>
</dbReference>
<dbReference type="CDD" id="cd06793">
    <property type="entry name" value="PDZ2_APBA1_3-like"/>
    <property type="match status" value="1"/>
</dbReference>
<comment type="function">
    <text evidence="7">May modulate processing of the amyloid-beta precursor protein (APP) and hence formation of APP-beta. May enhance the activity of HIF1A in macrophages by inhibiting the activity of HIF1AN.</text>
</comment>
<evidence type="ECO:0000256" key="4">
    <source>
        <dbReference type="ARBA" id="ARBA00022553"/>
    </source>
</evidence>
<evidence type="ECO:0000256" key="10">
    <source>
        <dbReference type="ARBA" id="ARBA00078850"/>
    </source>
</evidence>
<reference evidence="15" key="3">
    <citation type="submission" date="2025-09" db="UniProtKB">
        <authorList>
            <consortium name="Ensembl"/>
        </authorList>
    </citation>
    <scope>IDENTIFICATION</scope>
</reference>
<dbReference type="PANTHER" id="PTHR12345:SF16">
    <property type="entry name" value="X11L, ISOFORM F-RELATED"/>
    <property type="match status" value="1"/>
</dbReference>
<dbReference type="FunFam" id="2.30.42.10:FF:000017">
    <property type="entry name" value="Amyloid beta A4 protein-binding family A member 1"/>
    <property type="match status" value="1"/>
</dbReference>
<feature type="domain" description="PDZ" evidence="14">
    <location>
        <begin position="239"/>
        <end position="310"/>
    </location>
</feature>
<dbReference type="PROSITE" id="PS01179">
    <property type="entry name" value="PID"/>
    <property type="match status" value="1"/>
</dbReference>
<dbReference type="FunFam" id="2.30.42.10:FF:000007">
    <property type="entry name" value="Amyloid beta A4 protein-binding family A member"/>
    <property type="match status" value="1"/>
</dbReference>
<name>H2ZLW8_CIOSA</name>
<evidence type="ECO:0000256" key="7">
    <source>
        <dbReference type="ARBA" id="ARBA00058713"/>
    </source>
</evidence>
<evidence type="ECO:0000256" key="5">
    <source>
        <dbReference type="ARBA" id="ARBA00022737"/>
    </source>
</evidence>
<dbReference type="CDD" id="cd06720">
    <property type="entry name" value="PDZ1_APBA1_3-like"/>
    <property type="match status" value="1"/>
</dbReference>
<dbReference type="Ensembl" id="ENSCSAVT00000018786.1">
    <property type="protein sequence ID" value="ENSCSAVP00000018584.1"/>
    <property type="gene ID" value="ENSCSAVG00000010919.1"/>
</dbReference>
<evidence type="ECO:0000259" key="14">
    <source>
        <dbReference type="PROSITE" id="PS50106"/>
    </source>
</evidence>
<evidence type="ECO:0000313" key="16">
    <source>
        <dbReference type="Proteomes" id="UP000007875"/>
    </source>
</evidence>
<dbReference type="AlphaFoldDB" id="H2ZLW8"/>
<dbReference type="PANTHER" id="PTHR12345">
    <property type="entry name" value="SYNTENIN RELATED"/>
    <property type="match status" value="1"/>
</dbReference>
<dbReference type="InterPro" id="IPR051230">
    <property type="entry name" value="APP-Binding"/>
</dbReference>
<dbReference type="InterPro" id="IPR011993">
    <property type="entry name" value="PH-like_dom_sf"/>
</dbReference>
<dbReference type="SMART" id="SM00462">
    <property type="entry name" value="PTB"/>
    <property type="match status" value="1"/>
</dbReference>
<evidence type="ECO:0000256" key="6">
    <source>
        <dbReference type="ARBA" id="ARBA00022990"/>
    </source>
</evidence>
<dbReference type="InParanoid" id="H2ZLW8"/>
<dbReference type="InterPro" id="IPR006020">
    <property type="entry name" value="PTB/PI_dom"/>
</dbReference>
<organism evidence="15 16">
    <name type="scientific">Ciona savignyi</name>
    <name type="common">Pacific transparent sea squirt</name>
    <dbReference type="NCBI Taxonomy" id="51511"/>
    <lineage>
        <taxon>Eukaryota</taxon>
        <taxon>Metazoa</taxon>
        <taxon>Chordata</taxon>
        <taxon>Tunicata</taxon>
        <taxon>Ascidiacea</taxon>
        <taxon>Phlebobranchia</taxon>
        <taxon>Cionidae</taxon>
        <taxon>Ciona</taxon>
    </lineage>
</organism>
<keyword evidence="16" id="KW-1185">Reference proteome</keyword>
<dbReference type="SUPFAM" id="SSF50156">
    <property type="entry name" value="PDZ domain-like"/>
    <property type="match status" value="2"/>
</dbReference>
<dbReference type="Pfam" id="PF00640">
    <property type="entry name" value="PID"/>
    <property type="match status" value="1"/>
</dbReference>
<evidence type="ECO:0000256" key="2">
    <source>
        <dbReference type="ARBA" id="ARBA00022448"/>
    </source>
</evidence>
<dbReference type="Gene3D" id="2.30.42.10">
    <property type="match status" value="2"/>
</dbReference>
<protein>
    <recommendedName>
        <fullName evidence="8">Amyloid-beta A4 precursor protein-binding family A member 3</fullName>
    </recommendedName>
    <alternativeName>
        <fullName evidence="10">Adapter protein X11gamma</fullName>
    </alternativeName>
    <alternativeName>
        <fullName evidence="9">Neuron-specific X11L2 protein</fullName>
    </alternativeName>
    <alternativeName>
        <fullName evidence="11">Neuronal Munc18-1-interacting protein 3</fullName>
    </alternativeName>
</protein>
<keyword evidence="4" id="KW-0597">Phosphoprotein</keyword>
<evidence type="ECO:0000259" key="13">
    <source>
        <dbReference type="PROSITE" id="PS01179"/>
    </source>
</evidence>
<evidence type="ECO:0000256" key="3">
    <source>
        <dbReference type="ARBA" id="ARBA00022490"/>
    </source>
</evidence>
<evidence type="ECO:0000256" key="9">
    <source>
        <dbReference type="ARBA" id="ARBA00077607"/>
    </source>
</evidence>
<dbReference type="SMART" id="SM00228">
    <property type="entry name" value="PDZ"/>
    <property type="match status" value="2"/>
</dbReference>